<reference evidence="2 3" key="1">
    <citation type="journal article" date="2008" name="Arch. Virol.">
        <title>Molecular characterisation of a cypovirus isolated from the western spruce budworm Choristoneura occidentalis.</title>
        <authorList>
            <person name="Graham R.I."/>
            <person name="Morin B."/>
            <person name="Lapointe R."/>
            <person name="Nealis V.G."/>
            <person name="Lucarotti C.J."/>
        </authorList>
    </citation>
    <scope>NUCLEOTIDE SEQUENCE [LARGE SCALE GENOMIC DNA]</scope>
    <source>
        <strain evidence="2">British Columbia 2006</strain>
    </source>
</reference>
<proteinExistence type="predicted"/>
<sequence length="363" mass="40343">MPETYITITLKGGNGPNKATKPDIVYLPSQHALTRVNPNQTSESNPTLSQYLAGKLAIDEEYLLSWTTKGLMLLKHAKSTTDNFPGAGSIFVELLPFEMSVEFLLAMYNEFKECTKDLIRMRGERSMNEIRDFVRVTNFDQLQRSAAFIYVGLIITRLMTSSTVVDDVLLNMHSAALYWDDFSVYTAFSSPRDLWRKMFEETPLKNLLVAAPVTDDFAIGYTGSGLCRIKMMRFMGGGAHERLQGGGMLKVKLERSHDSRSAMPTKNLTDEVNRVFGATMEMSTSTTPEAFADVFVAPQSQRRQPPKPAPGGSKTKSTQQQKPSTSGEAPLQPKPPQPPRVSDKILNDPLLEQGISSSDENDN</sequence>
<feature type="compositionally biased region" description="Polar residues" evidence="1">
    <location>
        <begin position="314"/>
        <end position="327"/>
    </location>
</feature>
<keyword evidence="3" id="KW-1185">Reference proteome</keyword>
<dbReference type="GeneID" id="37618833"/>
<evidence type="ECO:0000313" key="2">
    <source>
        <dbReference type="EMBL" id="ABW87643.1"/>
    </source>
</evidence>
<evidence type="ECO:0000313" key="3">
    <source>
        <dbReference type="Proteomes" id="UP000232778"/>
    </source>
</evidence>
<evidence type="ECO:0000256" key="1">
    <source>
        <dbReference type="SAM" id="MobiDB-lite"/>
    </source>
</evidence>
<dbReference type="EMBL" id="EU201042">
    <property type="protein sequence ID" value="ABW87643.1"/>
    <property type="molecule type" value="Genomic_RNA"/>
</dbReference>
<accession>A8W983</accession>
<feature type="compositionally biased region" description="Polar residues" evidence="1">
    <location>
        <begin position="354"/>
        <end position="363"/>
    </location>
</feature>
<dbReference type="Proteomes" id="UP000232778">
    <property type="component" value="Genome"/>
</dbReference>
<organism evidence="2 3">
    <name type="scientific">Choristoneura fumiferana cypovirus</name>
    <name type="common">CfCPV</name>
    <name type="synonym">Choristoneura fumiferana cytoplasmic polyhedrosis virus</name>
    <dbReference type="NCBI Taxonomy" id="59730"/>
    <lineage>
        <taxon>Viruses</taxon>
        <taxon>Riboviria</taxon>
        <taxon>Orthornavirae</taxon>
        <taxon>Duplornaviricota</taxon>
        <taxon>Resentoviricetes</taxon>
        <taxon>Reovirales</taxon>
        <taxon>Spinareoviridae</taxon>
        <taxon>Cypovirus</taxon>
        <taxon>Cypovirus choristoneurae</taxon>
        <taxon>Cypovirus 16</taxon>
    </lineage>
</organism>
<organismHost>
    <name type="scientific">Choristoneura fumiferana</name>
    <name type="common">Spruce budworm moth</name>
    <name type="synonym">Archips fumiferana</name>
    <dbReference type="NCBI Taxonomy" id="7141"/>
</organismHost>
<dbReference type="RefSeq" id="YP_009507763.1">
    <property type="nucleotide sequence ID" value="NC_038647.1"/>
</dbReference>
<feature type="region of interest" description="Disordered" evidence="1">
    <location>
        <begin position="299"/>
        <end position="363"/>
    </location>
</feature>
<protein>
    <submittedName>
        <fullName evidence="2">Uncharacterized protein</fullName>
    </submittedName>
</protein>
<dbReference type="OrthoDB" id="38343at10239"/>
<dbReference type="KEGG" id="vg:37618833"/>
<name>A8W983_CPVCS</name>